<dbReference type="PANTHER" id="PTHR31172">
    <property type="entry name" value="STOMATAL CLOSURE-RELATED ACTIN-BINDING PROTEIN 1"/>
    <property type="match status" value="1"/>
</dbReference>
<comment type="caution">
    <text evidence="3">The sequence shown here is derived from an EMBL/GenBank/DDBJ whole genome shotgun (WGS) entry which is preliminary data.</text>
</comment>
<dbReference type="InterPro" id="IPR039640">
    <property type="entry name" value="SCAB"/>
</dbReference>
<dbReference type="Proteomes" id="UP001472677">
    <property type="component" value="Unassembled WGS sequence"/>
</dbReference>
<gene>
    <name evidence="3" type="ORF">V6N12_057507</name>
</gene>
<dbReference type="Gene3D" id="2.30.29.140">
    <property type="match status" value="1"/>
</dbReference>
<dbReference type="Pfam" id="PF17684">
    <property type="entry name" value="SCAB-PH"/>
    <property type="match status" value="1"/>
</dbReference>
<evidence type="ECO:0000256" key="1">
    <source>
        <dbReference type="SAM" id="MobiDB-lite"/>
    </source>
</evidence>
<dbReference type="EMBL" id="JBBPBM010000066">
    <property type="protein sequence ID" value="KAK8514607.1"/>
    <property type="molecule type" value="Genomic_DNA"/>
</dbReference>
<name>A0ABR2C5B3_9ROSI</name>
<accession>A0ABR2C5B3</accession>
<sequence length="170" mass="19088">MLRPSHCFGNREKDSQTAEILSNGQKVSVTTANPIDSGLGSYVETLLRKSSSEFNVRSHFPDQSTKSSITLDSRIQYWKDEDQALQRMDHKVQRKLFNINAGDHFSSLLQLCGTRGDANAPAKSLFWQPRKGLSYVLTFESHKERNAAIMIARKHALDCSVMLGGPDDEM</sequence>
<dbReference type="PANTHER" id="PTHR31172:SF7">
    <property type="entry name" value="STOMATAL CLOSURE-RELATED ACTIN-BINDING PROTEIN 3"/>
    <property type="match status" value="1"/>
</dbReference>
<organism evidence="3 4">
    <name type="scientific">Hibiscus sabdariffa</name>
    <name type="common">roselle</name>
    <dbReference type="NCBI Taxonomy" id="183260"/>
    <lineage>
        <taxon>Eukaryota</taxon>
        <taxon>Viridiplantae</taxon>
        <taxon>Streptophyta</taxon>
        <taxon>Embryophyta</taxon>
        <taxon>Tracheophyta</taxon>
        <taxon>Spermatophyta</taxon>
        <taxon>Magnoliopsida</taxon>
        <taxon>eudicotyledons</taxon>
        <taxon>Gunneridae</taxon>
        <taxon>Pentapetalae</taxon>
        <taxon>rosids</taxon>
        <taxon>malvids</taxon>
        <taxon>Malvales</taxon>
        <taxon>Malvaceae</taxon>
        <taxon>Malvoideae</taxon>
        <taxon>Hibiscus</taxon>
    </lineage>
</organism>
<evidence type="ECO:0000313" key="3">
    <source>
        <dbReference type="EMBL" id="KAK8514607.1"/>
    </source>
</evidence>
<feature type="region of interest" description="Disordered" evidence="1">
    <location>
        <begin position="1"/>
        <end position="20"/>
    </location>
</feature>
<proteinExistence type="predicted"/>
<protein>
    <recommendedName>
        <fullName evidence="2">Stomatal closure-related actin-binding protein PH domain-containing protein</fullName>
    </recommendedName>
</protein>
<reference evidence="3 4" key="1">
    <citation type="journal article" date="2024" name="G3 (Bethesda)">
        <title>Genome assembly of Hibiscus sabdariffa L. provides insights into metabolisms of medicinal natural products.</title>
        <authorList>
            <person name="Kim T."/>
        </authorList>
    </citation>
    <scope>NUCLEOTIDE SEQUENCE [LARGE SCALE GENOMIC DNA]</scope>
    <source>
        <strain evidence="3">TK-2024</strain>
        <tissue evidence="3">Old leaves</tissue>
    </source>
</reference>
<evidence type="ECO:0000313" key="4">
    <source>
        <dbReference type="Proteomes" id="UP001472677"/>
    </source>
</evidence>
<dbReference type="InterPro" id="IPR041144">
    <property type="entry name" value="SCAB-PH"/>
</dbReference>
<feature type="domain" description="Stomatal closure-related actin-binding protein PH" evidence="2">
    <location>
        <begin position="91"/>
        <end position="168"/>
    </location>
</feature>
<evidence type="ECO:0000259" key="2">
    <source>
        <dbReference type="Pfam" id="PF17684"/>
    </source>
</evidence>
<keyword evidence="4" id="KW-1185">Reference proteome</keyword>